<dbReference type="Gene3D" id="3.40.525.10">
    <property type="entry name" value="CRAL-TRIO lipid binding domain"/>
    <property type="match status" value="1"/>
</dbReference>
<dbReference type="PROSITE" id="PS50191">
    <property type="entry name" value="CRAL_TRIO"/>
    <property type="match status" value="1"/>
</dbReference>
<comment type="caution">
    <text evidence="2">The sequence shown here is derived from an EMBL/GenBank/DDBJ whole genome shotgun (WGS) entry which is preliminary data.</text>
</comment>
<keyword evidence="3" id="KW-1185">Reference proteome</keyword>
<sequence>MYMDVLLNEDDNSTVNGLYILHDMKGFSLGYVKHLTPALCKKVILSVQNAYPFRLKGIYCINTPAIYDVFISMFTPFFNEKLRSRFKVFKEDAAEKFHEYIPQKVLPKEYGGNAGPMSKINGNIPLKIYK</sequence>
<dbReference type="InterPro" id="IPR036865">
    <property type="entry name" value="CRAL-TRIO_dom_sf"/>
</dbReference>
<dbReference type="InterPro" id="IPR001251">
    <property type="entry name" value="CRAL-TRIO_dom"/>
</dbReference>
<dbReference type="PANTHER" id="PTHR10174">
    <property type="entry name" value="ALPHA-TOCOPHEROL TRANSFER PROTEIN-RELATED"/>
    <property type="match status" value="1"/>
</dbReference>
<reference evidence="2" key="1">
    <citation type="submission" date="2019-08" db="EMBL/GenBank/DDBJ databases">
        <title>The genome of the North American firefly Photinus pyralis.</title>
        <authorList>
            <consortium name="Photinus pyralis genome working group"/>
            <person name="Fallon T.R."/>
            <person name="Sander Lower S.E."/>
            <person name="Weng J.-K."/>
        </authorList>
    </citation>
    <scope>NUCLEOTIDE SEQUENCE</scope>
    <source>
        <strain evidence="2">TRF0915ILg1</strain>
        <tissue evidence="2">Whole body</tissue>
    </source>
</reference>
<dbReference type="GO" id="GO:0016020">
    <property type="term" value="C:membrane"/>
    <property type="evidence" value="ECO:0007669"/>
    <property type="project" value="TreeGrafter"/>
</dbReference>
<accession>A0A8K0DC82</accession>
<protein>
    <recommendedName>
        <fullName evidence="1">CRAL-TRIO domain-containing protein</fullName>
    </recommendedName>
</protein>
<organism evidence="2 3">
    <name type="scientific">Ignelater luminosus</name>
    <name type="common">Cucubano</name>
    <name type="synonym">Pyrophorus luminosus</name>
    <dbReference type="NCBI Taxonomy" id="2038154"/>
    <lineage>
        <taxon>Eukaryota</taxon>
        <taxon>Metazoa</taxon>
        <taxon>Ecdysozoa</taxon>
        <taxon>Arthropoda</taxon>
        <taxon>Hexapoda</taxon>
        <taxon>Insecta</taxon>
        <taxon>Pterygota</taxon>
        <taxon>Neoptera</taxon>
        <taxon>Endopterygota</taxon>
        <taxon>Coleoptera</taxon>
        <taxon>Polyphaga</taxon>
        <taxon>Elateriformia</taxon>
        <taxon>Elateroidea</taxon>
        <taxon>Elateridae</taxon>
        <taxon>Agrypninae</taxon>
        <taxon>Pyrophorini</taxon>
        <taxon>Ignelater</taxon>
    </lineage>
</organism>
<dbReference type="CDD" id="cd00170">
    <property type="entry name" value="SEC14"/>
    <property type="match status" value="1"/>
</dbReference>
<dbReference type="PANTHER" id="PTHR10174:SF224">
    <property type="entry name" value="RETINOL-BINDING PROTEIN PINTA"/>
    <property type="match status" value="1"/>
</dbReference>
<evidence type="ECO:0000313" key="3">
    <source>
        <dbReference type="Proteomes" id="UP000801492"/>
    </source>
</evidence>
<dbReference type="AlphaFoldDB" id="A0A8K0DC82"/>
<dbReference type="OrthoDB" id="8169913at2759"/>
<dbReference type="Proteomes" id="UP000801492">
    <property type="component" value="Unassembled WGS sequence"/>
</dbReference>
<evidence type="ECO:0000313" key="2">
    <source>
        <dbReference type="EMBL" id="KAF2903545.1"/>
    </source>
</evidence>
<dbReference type="Pfam" id="PF00650">
    <property type="entry name" value="CRAL_TRIO"/>
    <property type="match status" value="1"/>
</dbReference>
<dbReference type="EMBL" id="VTPC01000996">
    <property type="protein sequence ID" value="KAF2903545.1"/>
    <property type="molecule type" value="Genomic_DNA"/>
</dbReference>
<name>A0A8K0DC82_IGNLU</name>
<evidence type="ECO:0000259" key="1">
    <source>
        <dbReference type="PROSITE" id="PS50191"/>
    </source>
</evidence>
<feature type="domain" description="CRAL-TRIO" evidence="1">
    <location>
        <begin position="1"/>
        <end position="118"/>
    </location>
</feature>
<proteinExistence type="predicted"/>
<dbReference type="PRINTS" id="PR00180">
    <property type="entry name" value="CRETINALDHBP"/>
</dbReference>
<dbReference type="GO" id="GO:1902936">
    <property type="term" value="F:phosphatidylinositol bisphosphate binding"/>
    <property type="evidence" value="ECO:0007669"/>
    <property type="project" value="TreeGrafter"/>
</dbReference>
<gene>
    <name evidence="2" type="ORF">ILUMI_02618</name>
</gene>
<dbReference type="SUPFAM" id="SSF52087">
    <property type="entry name" value="CRAL/TRIO domain"/>
    <property type="match status" value="1"/>
</dbReference>